<feature type="domain" description="Peptidase M24" evidence="1">
    <location>
        <begin position="177"/>
        <end position="320"/>
    </location>
</feature>
<dbReference type="InterPro" id="IPR036005">
    <property type="entry name" value="Creatinase/aminopeptidase-like"/>
</dbReference>
<proteinExistence type="predicted"/>
<accession>A0A644VZ82</accession>
<gene>
    <name evidence="3" type="ORF">SDC9_41785</name>
</gene>
<dbReference type="Gene3D" id="3.90.230.10">
    <property type="entry name" value="Creatinase/methionine aminopeptidase superfamily"/>
    <property type="match status" value="1"/>
</dbReference>
<dbReference type="AlphaFoldDB" id="A0A644VZ82"/>
<dbReference type="EC" id="3.4.-.-" evidence="3"/>
<dbReference type="InterPro" id="IPR000587">
    <property type="entry name" value="Creatinase_N"/>
</dbReference>
<reference evidence="3" key="1">
    <citation type="submission" date="2019-08" db="EMBL/GenBank/DDBJ databases">
        <authorList>
            <person name="Kucharzyk K."/>
            <person name="Murdoch R.W."/>
            <person name="Higgins S."/>
            <person name="Loffler F."/>
        </authorList>
    </citation>
    <scope>NUCLEOTIDE SEQUENCE</scope>
</reference>
<comment type="caution">
    <text evidence="3">The sequence shown here is derived from an EMBL/GenBank/DDBJ whole genome shotgun (WGS) entry which is preliminary data.</text>
</comment>
<dbReference type="CDD" id="cd01066">
    <property type="entry name" value="APP_MetAP"/>
    <property type="match status" value="1"/>
</dbReference>
<dbReference type="SUPFAM" id="SSF53092">
    <property type="entry name" value="Creatinase/prolidase N-terminal domain"/>
    <property type="match status" value="1"/>
</dbReference>
<dbReference type="InterPro" id="IPR050659">
    <property type="entry name" value="Peptidase_M24B"/>
</dbReference>
<dbReference type="Gene3D" id="3.40.350.10">
    <property type="entry name" value="Creatinase/prolidase N-terminal domain"/>
    <property type="match status" value="1"/>
</dbReference>
<evidence type="ECO:0000259" key="2">
    <source>
        <dbReference type="Pfam" id="PF01321"/>
    </source>
</evidence>
<dbReference type="PANTHER" id="PTHR46112:SF2">
    <property type="entry name" value="XAA-PRO AMINOPEPTIDASE P-RELATED"/>
    <property type="match status" value="1"/>
</dbReference>
<evidence type="ECO:0000259" key="1">
    <source>
        <dbReference type="Pfam" id="PF00557"/>
    </source>
</evidence>
<evidence type="ECO:0000313" key="3">
    <source>
        <dbReference type="EMBL" id="MPL95613.1"/>
    </source>
</evidence>
<dbReference type="PANTHER" id="PTHR46112">
    <property type="entry name" value="AMINOPEPTIDASE"/>
    <property type="match status" value="1"/>
</dbReference>
<name>A0A644VZ82_9ZZZZ</name>
<feature type="domain" description="Creatinase N-terminal" evidence="2">
    <location>
        <begin position="12"/>
        <end position="168"/>
    </location>
</feature>
<protein>
    <submittedName>
        <fullName evidence="3">Putative peptidase</fullName>
        <ecNumber evidence="3">3.4.-.-</ecNumber>
    </submittedName>
</protein>
<dbReference type="EMBL" id="VSSQ01000474">
    <property type="protein sequence ID" value="MPL95613.1"/>
    <property type="molecule type" value="Genomic_DNA"/>
</dbReference>
<dbReference type="GO" id="GO:0016787">
    <property type="term" value="F:hydrolase activity"/>
    <property type="evidence" value="ECO:0007669"/>
    <property type="project" value="UniProtKB-KW"/>
</dbReference>
<dbReference type="SUPFAM" id="SSF55920">
    <property type="entry name" value="Creatinase/aminopeptidase"/>
    <property type="match status" value="1"/>
</dbReference>
<dbReference type="InterPro" id="IPR029149">
    <property type="entry name" value="Creatin/AminoP/Spt16_N"/>
</dbReference>
<keyword evidence="3" id="KW-0378">Hydrolase</keyword>
<dbReference type="Pfam" id="PF00557">
    <property type="entry name" value="Peptidase_M24"/>
    <property type="match status" value="1"/>
</dbReference>
<sequence length="325" mass="36473">MLELRNQCAIQNRLQACMEKDGLDAMILTAPEAIFYATGFASQFLYQSNLIGLTVAVVPKTGKVTLICSEFENQTAVSSCKDIEIMAYPMWIYIEDYAKDDGEDKPAQPDLNRTFRWAAEIIKSQYGNPKVGIESEKISHSKWDYLQTEFPGGQLVDCSATLVESRMIKTPWEISVLRRGAEISEVAMYKTAHEITPGMTEADVMRLFKMNCQMQSPDVMDILQAHTIAADFAPAIVPRHHRLRLGDIVRLDGGPIYCGYGADLARTFVLGNTTEKRREEIYSILWKGNNCAKEMLGPGVRMCDVFNAVQATIKKDISGFKRGHH</sequence>
<dbReference type="Pfam" id="PF01321">
    <property type="entry name" value="Creatinase_N"/>
    <property type="match status" value="1"/>
</dbReference>
<organism evidence="3">
    <name type="scientific">bioreactor metagenome</name>
    <dbReference type="NCBI Taxonomy" id="1076179"/>
    <lineage>
        <taxon>unclassified sequences</taxon>
        <taxon>metagenomes</taxon>
        <taxon>ecological metagenomes</taxon>
    </lineage>
</organism>
<dbReference type="InterPro" id="IPR000994">
    <property type="entry name" value="Pept_M24"/>
</dbReference>